<evidence type="ECO:0000256" key="7">
    <source>
        <dbReference type="RuleBase" id="RU363032"/>
    </source>
</evidence>
<proteinExistence type="inferred from homology"/>
<evidence type="ECO:0000256" key="1">
    <source>
        <dbReference type="ARBA" id="ARBA00004651"/>
    </source>
</evidence>
<feature type="transmembrane region" description="Helical" evidence="7">
    <location>
        <begin position="26"/>
        <end position="46"/>
    </location>
</feature>
<evidence type="ECO:0000259" key="8">
    <source>
        <dbReference type="PROSITE" id="PS50928"/>
    </source>
</evidence>
<keyword evidence="6 7" id="KW-0472">Membrane</keyword>
<keyword evidence="2 7" id="KW-0813">Transport</keyword>
<evidence type="ECO:0000256" key="3">
    <source>
        <dbReference type="ARBA" id="ARBA00022475"/>
    </source>
</evidence>
<evidence type="ECO:0000256" key="5">
    <source>
        <dbReference type="ARBA" id="ARBA00022989"/>
    </source>
</evidence>
<feature type="transmembrane region" description="Helical" evidence="7">
    <location>
        <begin position="127"/>
        <end position="148"/>
    </location>
</feature>
<evidence type="ECO:0000313" key="9">
    <source>
        <dbReference type="EMBL" id="HGS21656.1"/>
    </source>
</evidence>
<dbReference type="CDD" id="cd06261">
    <property type="entry name" value="TM_PBP2"/>
    <property type="match status" value="1"/>
</dbReference>
<dbReference type="Pfam" id="PF00528">
    <property type="entry name" value="BPD_transp_1"/>
    <property type="match status" value="1"/>
</dbReference>
<name>A0A7C4KHM4_9CHLR</name>
<dbReference type="InterPro" id="IPR000515">
    <property type="entry name" value="MetI-like"/>
</dbReference>
<feature type="transmembrane region" description="Helical" evidence="7">
    <location>
        <begin position="242"/>
        <end position="263"/>
    </location>
</feature>
<accession>A0A7C4KHM4</accession>
<reference evidence="9" key="1">
    <citation type="journal article" date="2020" name="mSystems">
        <title>Genome- and Community-Level Interaction Insights into Carbon Utilization and Element Cycling Functions of Hydrothermarchaeota in Hydrothermal Sediment.</title>
        <authorList>
            <person name="Zhou Z."/>
            <person name="Liu Y."/>
            <person name="Xu W."/>
            <person name="Pan J."/>
            <person name="Luo Z.H."/>
            <person name="Li M."/>
        </authorList>
    </citation>
    <scope>NUCLEOTIDE SEQUENCE [LARGE SCALE GENOMIC DNA]</scope>
    <source>
        <strain evidence="9">SpSt-573</strain>
    </source>
</reference>
<evidence type="ECO:0000256" key="6">
    <source>
        <dbReference type="ARBA" id="ARBA00023136"/>
    </source>
</evidence>
<evidence type="ECO:0000256" key="2">
    <source>
        <dbReference type="ARBA" id="ARBA00022448"/>
    </source>
</evidence>
<feature type="transmembrane region" description="Helical" evidence="7">
    <location>
        <begin position="94"/>
        <end position="115"/>
    </location>
</feature>
<feature type="domain" description="ABC transmembrane type-1" evidence="8">
    <location>
        <begin position="90"/>
        <end position="311"/>
    </location>
</feature>
<gene>
    <name evidence="9" type="ORF">ENT37_07290</name>
</gene>
<evidence type="ECO:0000256" key="4">
    <source>
        <dbReference type="ARBA" id="ARBA00022692"/>
    </source>
</evidence>
<protein>
    <submittedName>
        <fullName evidence="9">Sugar ABC transporter permease</fullName>
    </submittedName>
</protein>
<keyword evidence="4 7" id="KW-0812">Transmembrane</keyword>
<feature type="transmembrane region" description="Helical" evidence="7">
    <location>
        <begin position="178"/>
        <end position="195"/>
    </location>
</feature>
<sequence length="321" mass="36217">MAVATPKKGSLFRRQHLFAGVTLTPIMVYMMFFTMVPMIWGILITFFRYSPTRAGEGFLGLGGANPFVGINNYLDLFANTPTGQLFRISLKNTLIFSLLYLPLNLIVTLPLAVLIESVSTRIKSFFRTIYFLPTVTSAVAVSLVWGVIYHPTFGLLNLGLRALGFNGFAWLSDPNTRVLGIPLPMICVLITYLWSDMGYNIVIFMAGLQGIPDVYHEAAVVDGANAWQRFRYITLPLLRSTLTFVMVMTMLSSWQVFVLFFVMTNRGGPANLTRVLVLHIYETAFRYQEMGLAATVAMVLFLIIMITTLIQLKLLRKDWEY</sequence>
<dbReference type="SUPFAM" id="SSF161098">
    <property type="entry name" value="MetI-like"/>
    <property type="match status" value="1"/>
</dbReference>
<dbReference type="InterPro" id="IPR035906">
    <property type="entry name" value="MetI-like_sf"/>
</dbReference>
<feature type="transmembrane region" description="Helical" evidence="7">
    <location>
        <begin position="291"/>
        <end position="312"/>
    </location>
</feature>
<dbReference type="Gene3D" id="1.10.3720.10">
    <property type="entry name" value="MetI-like"/>
    <property type="match status" value="1"/>
</dbReference>
<dbReference type="PANTHER" id="PTHR30193">
    <property type="entry name" value="ABC TRANSPORTER PERMEASE PROTEIN"/>
    <property type="match status" value="1"/>
</dbReference>
<dbReference type="PROSITE" id="PS50928">
    <property type="entry name" value="ABC_TM1"/>
    <property type="match status" value="1"/>
</dbReference>
<comment type="similarity">
    <text evidence="7">Belongs to the binding-protein-dependent transport system permease family.</text>
</comment>
<dbReference type="InterPro" id="IPR051393">
    <property type="entry name" value="ABC_transporter_permease"/>
</dbReference>
<organism evidence="9">
    <name type="scientific">Anaerolinea thermolimosa</name>
    <dbReference type="NCBI Taxonomy" id="229919"/>
    <lineage>
        <taxon>Bacteria</taxon>
        <taxon>Bacillati</taxon>
        <taxon>Chloroflexota</taxon>
        <taxon>Anaerolineae</taxon>
        <taxon>Anaerolineales</taxon>
        <taxon>Anaerolineaceae</taxon>
        <taxon>Anaerolinea</taxon>
    </lineage>
</organism>
<dbReference type="AlphaFoldDB" id="A0A7C4KHM4"/>
<dbReference type="GO" id="GO:0055085">
    <property type="term" value="P:transmembrane transport"/>
    <property type="evidence" value="ECO:0007669"/>
    <property type="project" value="InterPro"/>
</dbReference>
<dbReference type="EMBL" id="DSYK01000363">
    <property type="protein sequence ID" value="HGS21656.1"/>
    <property type="molecule type" value="Genomic_DNA"/>
</dbReference>
<comment type="subcellular location">
    <subcellularLocation>
        <location evidence="1 7">Cell membrane</location>
        <topology evidence="1 7">Multi-pass membrane protein</topology>
    </subcellularLocation>
</comment>
<dbReference type="GO" id="GO:0005886">
    <property type="term" value="C:plasma membrane"/>
    <property type="evidence" value="ECO:0007669"/>
    <property type="project" value="UniProtKB-SubCell"/>
</dbReference>
<dbReference type="PANTHER" id="PTHR30193:SF37">
    <property type="entry name" value="INNER MEMBRANE ABC TRANSPORTER PERMEASE PROTEIN YCJO"/>
    <property type="match status" value="1"/>
</dbReference>
<comment type="caution">
    <text evidence="9">The sequence shown here is derived from an EMBL/GenBank/DDBJ whole genome shotgun (WGS) entry which is preliminary data.</text>
</comment>
<keyword evidence="5 7" id="KW-1133">Transmembrane helix</keyword>
<keyword evidence="3" id="KW-1003">Cell membrane</keyword>